<protein>
    <submittedName>
        <fullName evidence="16">TonB-dependent receptor</fullName>
    </submittedName>
</protein>
<evidence type="ECO:0000256" key="4">
    <source>
        <dbReference type="ARBA" id="ARBA00022452"/>
    </source>
</evidence>
<keyword evidence="5 11" id="KW-0812">Transmembrane</keyword>
<sequence>MIPRLFYPLCFTFILLTKSSSVLSAEKSKSIFDMTLSELLNVEVITATKAPSSLKTVPATVYALSSKEIRQRGYHSLEDFLKDLPGIDFVDMQGTFPLIWAPRGSYGDENKRTLLLIDGVVENNILEGNVLGGPQYSLHNVDRIEFLWGPASALYGANALSGVINIITRKGRNINGSELEILSGSYNTQAVKFLAGQQTDNIEYSIAGSVYQTDGPVFKERNPAYSASYVDNAYSVTGRLSYKALNLGYHRYDRPMGYGQFFNSANEVFGLPLFGFANSEGQAIDNSLSPTEINGQPGTLWHSVTETAFVEWTQSVEQLNFKEKLYYRNSEIADDSYSYTLIDGDWAFIPFTHFSELAGVKFEVDYQISSSEQLILGLQYEIRNVETGYRRRETVQNTPLVFAISGERESTDYKNASSFGQYRFRPVAFQNTSITLGARYDDNNVYGSTFNPRLGLVYAEDSITIKTLMASAYRAPNSFDLFTETTVRIANPNLKPEKSNNFEFSFGYQATDDIFLESILYYNRLTDMIVSNVPIGDIDNDGAVETQNQNFGKADLYGVEFRNRFSIGQSAKLFFNLTIQEADSKQSQQQSPTETRVPNTAKYKSNLGIDWRLDESSSLYIAARYVGARSTAATNPRVEVNDYFVSDIAWNYSFSDRNNTSFNLKINNIFNNRYFDPAVRSADGLTFPTQYEYPGINVLLSFRLDF</sequence>
<evidence type="ECO:0000256" key="9">
    <source>
        <dbReference type="ARBA" id="ARBA00023170"/>
    </source>
</evidence>
<comment type="similarity">
    <text evidence="2">Belongs to the TonB-dependent receptor family. Hemoglobin/haptoglobin binding protein subfamily.</text>
</comment>
<keyword evidence="10 11" id="KW-0998">Cell outer membrane</keyword>
<dbReference type="Gene3D" id="2.170.130.10">
    <property type="entry name" value="TonB-dependent receptor, plug domain"/>
    <property type="match status" value="1"/>
</dbReference>
<keyword evidence="8 11" id="KW-0472">Membrane</keyword>
<dbReference type="PANTHER" id="PTHR30069">
    <property type="entry name" value="TONB-DEPENDENT OUTER MEMBRANE RECEPTOR"/>
    <property type="match status" value="1"/>
</dbReference>
<feature type="signal peptide" evidence="13">
    <location>
        <begin position="1"/>
        <end position="24"/>
    </location>
</feature>
<feature type="chain" id="PRO_5022063733" evidence="13">
    <location>
        <begin position="25"/>
        <end position="706"/>
    </location>
</feature>
<dbReference type="GO" id="GO:0044718">
    <property type="term" value="P:siderophore transmembrane transport"/>
    <property type="evidence" value="ECO:0007669"/>
    <property type="project" value="TreeGrafter"/>
</dbReference>
<evidence type="ECO:0000256" key="12">
    <source>
        <dbReference type="RuleBase" id="RU003357"/>
    </source>
</evidence>
<dbReference type="OrthoDB" id="9764669at2"/>
<dbReference type="PROSITE" id="PS52016">
    <property type="entry name" value="TONB_DEPENDENT_REC_3"/>
    <property type="match status" value="1"/>
</dbReference>
<evidence type="ECO:0000313" key="16">
    <source>
        <dbReference type="EMBL" id="TQV71451.1"/>
    </source>
</evidence>
<evidence type="ECO:0000256" key="5">
    <source>
        <dbReference type="ARBA" id="ARBA00022692"/>
    </source>
</evidence>
<gene>
    <name evidence="16" type="ORF">FLL45_20055</name>
</gene>
<evidence type="ECO:0000256" key="7">
    <source>
        <dbReference type="ARBA" id="ARBA00023077"/>
    </source>
</evidence>
<comment type="caution">
    <text evidence="16">The sequence shown here is derived from an EMBL/GenBank/DDBJ whole genome shotgun (WGS) entry which is preliminary data.</text>
</comment>
<keyword evidence="9 16" id="KW-0675">Receptor</keyword>
<evidence type="ECO:0000259" key="15">
    <source>
        <dbReference type="Pfam" id="PF07715"/>
    </source>
</evidence>
<evidence type="ECO:0000256" key="11">
    <source>
        <dbReference type="PROSITE-ProRule" id="PRU01360"/>
    </source>
</evidence>
<evidence type="ECO:0000256" key="6">
    <source>
        <dbReference type="ARBA" id="ARBA00022729"/>
    </source>
</evidence>
<dbReference type="PANTHER" id="PTHR30069:SF29">
    <property type="entry name" value="HEMOGLOBIN AND HEMOGLOBIN-HAPTOGLOBIN-BINDING PROTEIN 1-RELATED"/>
    <property type="match status" value="1"/>
</dbReference>
<evidence type="ECO:0000256" key="2">
    <source>
        <dbReference type="ARBA" id="ARBA00008143"/>
    </source>
</evidence>
<evidence type="ECO:0000259" key="14">
    <source>
        <dbReference type="Pfam" id="PF00593"/>
    </source>
</evidence>
<dbReference type="Proteomes" id="UP000317839">
    <property type="component" value="Unassembled WGS sequence"/>
</dbReference>
<organism evidence="16 17">
    <name type="scientific">Aliikangiella marina</name>
    <dbReference type="NCBI Taxonomy" id="1712262"/>
    <lineage>
        <taxon>Bacteria</taxon>
        <taxon>Pseudomonadati</taxon>
        <taxon>Pseudomonadota</taxon>
        <taxon>Gammaproteobacteria</taxon>
        <taxon>Oceanospirillales</taxon>
        <taxon>Pleioneaceae</taxon>
        <taxon>Aliikangiella</taxon>
    </lineage>
</organism>
<proteinExistence type="inferred from homology"/>
<evidence type="ECO:0000256" key="8">
    <source>
        <dbReference type="ARBA" id="ARBA00023136"/>
    </source>
</evidence>
<comment type="subcellular location">
    <subcellularLocation>
        <location evidence="1 11">Cell outer membrane</location>
        <topology evidence="1 11">Multi-pass membrane protein</topology>
    </subcellularLocation>
</comment>
<dbReference type="InterPro" id="IPR036942">
    <property type="entry name" value="Beta-barrel_TonB_sf"/>
</dbReference>
<keyword evidence="6 13" id="KW-0732">Signal</keyword>
<dbReference type="Pfam" id="PF00593">
    <property type="entry name" value="TonB_dep_Rec_b-barrel"/>
    <property type="match status" value="1"/>
</dbReference>
<evidence type="ECO:0000256" key="10">
    <source>
        <dbReference type="ARBA" id="ARBA00023237"/>
    </source>
</evidence>
<dbReference type="EMBL" id="VIKR01000006">
    <property type="protein sequence ID" value="TQV71451.1"/>
    <property type="molecule type" value="Genomic_DNA"/>
</dbReference>
<dbReference type="RefSeq" id="WP_142943850.1">
    <property type="nucleotide sequence ID" value="NZ_VIKR01000006.1"/>
</dbReference>
<dbReference type="GO" id="GO:0009279">
    <property type="term" value="C:cell outer membrane"/>
    <property type="evidence" value="ECO:0007669"/>
    <property type="project" value="UniProtKB-SubCell"/>
</dbReference>
<evidence type="ECO:0000256" key="1">
    <source>
        <dbReference type="ARBA" id="ARBA00004571"/>
    </source>
</evidence>
<dbReference type="SUPFAM" id="SSF56935">
    <property type="entry name" value="Porins"/>
    <property type="match status" value="1"/>
</dbReference>
<dbReference type="InterPro" id="IPR037066">
    <property type="entry name" value="Plug_dom_sf"/>
</dbReference>
<dbReference type="GO" id="GO:0015344">
    <property type="term" value="F:siderophore uptake transmembrane transporter activity"/>
    <property type="evidence" value="ECO:0007669"/>
    <property type="project" value="TreeGrafter"/>
</dbReference>
<feature type="domain" description="TonB-dependent receptor-like beta-barrel" evidence="14">
    <location>
        <begin position="238"/>
        <end position="669"/>
    </location>
</feature>
<keyword evidence="4 11" id="KW-1134">Transmembrane beta strand</keyword>
<evidence type="ECO:0000313" key="17">
    <source>
        <dbReference type="Proteomes" id="UP000317839"/>
    </source>
</evidence>
<evidence type="ECO:0000256" key="3">
    <source>
        <dbReference type="ARBA" id="ARBA00022448"/>
    </source>
</evidence>
<evidence type="ECO:0000256" key="13">
    <source>
        <dbReference type="SAM" id="SignalP"/>
    </source>
</evidence>
<dbReference type="InterPro" id="IPR039426">
    <property type="entry name" value="TonB-dep_rcpt-like"/>
</dbReference>
<accession>A0A545T2K4</accession>
<feature type="domain" description="TonB-dependent receptor plug" evidence="15">
    <location>
        <begin position="54"/>
        <end position="163"/>
    </location>
</feature>
<dbReference type="InterPro" id="IPR012910">
    <property type="entry name" value="Plug_dom"/>
</dbReference>
<reference evidence="16 17" key="1">
    <citation type="submission" date="2019-06" db="EMBL/GenBank/DDBJ databases">
        <title>Draft genome of Aliikangiella marina GYP-15.</title>
        <authorList>
            <person name="Wang G."/>
        </authorList>
    </citation>
    <scope>NUCLEOTIDE SEQUENCE [LARGE SCALE GENOMIC DNA]</scope>
    <source>
        <strain evidence="16 17">GYP-15</strain>
    </source>
</reference>
<keyword evidence="3 11" id="KW-0813">Transport</keyword>
<dbReference type="InterPro" id="IPR000531">
    <property type="entry name" value="Beta-barrel_TonB"/>
</dbReference>
<keyword evidence="17" id="KW-1185">Reference proteome</keyword>
<name>A0A545T2K4_9GAMM</name>
<keyword evidence="7 12" id="KW-0798">TonB box</keyword>
<dbReference type="Pfam" id="PF07715">
    <property type="entry name" value="Plug"/>
    <property type="match status" value="1"/>
</dbReference>
<dbReference type="AlphaFoldDB" id="A0A545T2K4"/>
<dbReference type="Gene3D" id="2.40.170.20">
    <property type="entry name" value="TonB-dependent receptor, beta-barrel domain"/>
    <property type="match status" value="1"/>
</dbReference>